<feature type="domain" description="RING-type" evidence="6">
    <location>
        <begin position="236"/>
        <end position="271"/>
    </location>
</feature>
<evidence type="ECO:0000256" key="4">
    <source>
        <dbReference type="PROSITE-ProRule" id="PRU00175"/>
    </source>
</evidence>
<keyword evidence="3" id="KW-0862">Zinc</keyword>
<dbReference type="Pfam" id="PF13920">
    <property type="entry name" value="zf-C3HC4_3"/>
    <property type="match status" value="1"/>
</dbReference>
<evidence type="ECO:0000256" key="1">
    <source>
        <dbReference type="ARBA" id="ARBA00022723"/>
    </source>
</evidence>
<organism evidence="7 8">
    <name type="scientific">Nepenthes gracilis</name>
    <name type="common">Slender pitcher plant</name>
    <dbReference type="NCBI Taxonomy" id="150966"/>
    <lineage>
        <taxon>Eukaryota</taxon>
        <taxon>Viridiplantae</taxon>
        <taxon>Streptophyta</taxon>
        <taxon>Embryophyta</taxon>
        <taxon>Tracheophyta</taxon>
        <taxon>Spermatophyta</taxon>
        <taxon>Magnoliopsida</taxon>
        <taxon>eudicotyledons</taxon>
        <taxon>Gunneridae</taxon>
        <taxon>Pentapetalae</taxon>
        <taxon>Caryophyllales</taxon>
        <taxon>Nepenthaceae</taxon>
        <taxon>Nepenthes</taxon>
    </lineage>
</organism>
<keyword evidence="8" id="KW-1185">Reference proteome</keyword>
<dbReference type="GO" id="GO:0004842">
    <property type="term" value="F:ubiquitin-protein transferase activity"/>
    <property type="evidence" value="ECO:0007669"/>
    <property type="project" value="TreeGrafter"/>
</dbReference>
<dbReference type="AlphaFoldDB" id="A0AAD3P5K7"/>
<dbReference type="PIRSF" id="PIRSF036836">
    <property type="entry name" value="RNase_bind_SBP1"/>
    <property type="match status" value="1"/>
</dbReference>
<accession>A0AAD3P5K7</accession>
<dbReference type="CDD" id="cd16649">
    <property type="entry name" value="mRING-HC-C3HC5_CGRF1-like"/>
    <property type="match status" value="1"/>
</dbReference>
<feature type="region of interest" description="Disordered" evidence="5">
    <location>
        <begin position="1"/>
        <end position="24"/>
    </location>
</feature>
<name>A0AAD3P5K7_NEPGR</name>
<keyword evidence="2 4" id="KW-0863">Zinc-finger</keyword>
<dbReference type="PROSITE" id="PS50089">
    <property type="entry name" value="ZF_RING_2"/>
    <property type="match status" value="1"/>
</dbReference>
<dbReference type="InterPro" id="IPR013083">
    <property type="entry name" value="Znf_RING/FYVE/PHD"/>
</dbReference>
<dbReference type="EMBL" id="BSYO01000001">
    <property type="protein sequence ID" value="GMG99334.1"/>
    <property type="molecule type" value="Genomic_DNA"/>
</dbReference>
<dbReference type="Gene3D" id="3.30.40.10">
    <property type="entry name" value="Zinc/RING finger domain, C3HC4 (zinc finger)"/>
    <property type="match status" value="1"/>
</dbReference>
<dbReference type="InterPro" id="IPR001841">
    <property type="entry name" value="Znf_RING"/>
</dbReference>
<evidence type="ECO:0000313" key="7">
    <source>
        <dbReference type="EMBL" id="GMG99334.1"/>
    </source>
</evidence>
<dbReference type="GO" id="GO:0008270">
    <property type="term" value="F:zinc ion binding"/>
    <property type="evidence" value="ECO:0007669"/>
    <property type="project" value="UniProtKB-KW"/>
</dbReference>
<evidence type="ECO:0000256" key="2">
    <source>
        <dbReference type="ARBA" id="ARBA00022771"/>
    </source>
</evidence>
<dbReference type="PANTHER" id="PTHR42647">
    <property type="entry name" value="SBP (S-RIBONUCLEASE BINDING PROTEIN) FAMILY PROTEIN"/>
    <property type="match status" value="1"/>
</dbReference>
<evidence type="ECO:0000256" key="5">
    <source>
        <dbReference type="SAM" id="MobiDB-lite"/>
    </source>
</evidence>
<dbReference type="PANTHER" id="PTHR42647:SF12">
    <property type="entry name" value="BOI-RELATED E3 UBIQUITIN-PROTEIN LIGASE 2-RELATED"/>
    <property type="match status" value="1"/>
</dbReference>
<dbReference type="Proteomes" id="UP001279734">
    <property type="component" value="Unassembled WGS sequence"/>
</dbReference>
<protein>
    <recommendedName>
        <fullName evidence="6">RING-type domain-containing protein</fullName>
    </recommendedName>
</protein>
<comment type="caution">
    <text evidence="7">The sequence shown here is derived from an EMBL/GenBank/DDBJ whole genome shotgun (WGS) entry which is preliminary data.</text>
</comment>
<sequence>MTSVINDSPLPSGPTSVAGGRKDGNQCMTMASSFPFFGEDLSLQIMQQQLELDRLIYVHMEKVRLDMEERGRTQSQRIVATILEAITKRLRNMEDEVEKVGKLNWMLEERVKSLCIENQIWRNLAQTNEATANALRTNLQQLLAHARDDPAPVLDESAAAMDDAHSCCGSSGHGGGDEETEEERERWQKVARTAGVGVERIWEENDDHHHGKGGGSKGWNCYGKSNSNSNNNKRSCRKCGMAESSVLLLPCRHLCLCAGCGPTINACPICNSVKSASVHVNLS</sequence>
<evidence type="ECO:0000256" key="3">
    <source>
        <dbReference type="ARBA" id="ARBA00022833"/>
    </source>
</evidence>
<gene>
    <name evidence="7" type="ORF">Nepgr_001174</name>
</gene>
<keyword evidence="1" id="KW-0479">Metal-binding</keyword>
<dbReference type="GO" id="GO:0043067">
    <property type="term" value="P:regulation of programmed cell death"/>
    <property type="evidence" value="ECO:0007669"/>
    <property type="project" value="TreeGrafter"/>
</dbReference>
<evidence type="ECO:0000259" key="6">
    <source>
        <dbReference type="PROSITE" id="PS50089"/>
    </source>
</evidence>
<evidence type="ECO:0000313" key="8">
    <source>
        <dbReference type="Proteomes" id="UP001279734"/>
    </source>
</evidence>
<proteinExistence type="predicted"/>
<reference evidence="7" key="1">
    <citation type="submission" date="2023-05" db="EMBL/GenBank/DDBJ databases">
        <title>Nepenthes gracilis genome sequencing.</title>
        <authorList>
            <person name="Fukushima K."/>
        </authorList>
    </citation>
    <scope>NUCLEOTIDE SEQUENCE</scope>
    <source>
        <strain evidence="7">SING2019-196</strain>
    </source>
</reference>